<keyword evidence="1" id="KW-0472">Membrane</keyword>
<reference evidence="2 3" key="1">
    <citation type="journal article" date="2017" name="Gigascience">
        <title>Draft genome of the honey bee ectoparasitic mite, Tropilaelaps mercedesae, is shaped by the parasitic life history.</title>
        <authorList>
            <person name="Dong X."/>
            <person name="Armstrong S.D."/>
            <person name="Xia D."/>
            <person name="Makepeace B.L."/>
            <person name="Darby A.C."/>
            <person name="Kadowaki T."/>
        </authorList>
    </citation>
    <scope>NUCLEOTIDE SEQUENCE [LARGE SCALE GENOMIC DNA]</scope>
    <source>
        <strain evidence="2">Wuxi-XJTLU</strain>
    </source>
</reference>
<accession>A0A1V9XTL4</accession>
<keyword evidence="1" id="KW-1133">Transmembrane helix</keyword>
<dbReference type="EMBL" id="MNPL01004383">
    <property type="protein sequence ID" value="OQR76793.1"/>
    <property type="molecule type" value="Genomic_DNA"/>
</dbReference>
<evidence type="ECO:0000313" key="2">
    <source>
        <dbReference type="EMBL" id="OQR76793.1"/>
    </source>
</evidence>
<comment type="caution">
    <text evidence="2">The sequence shown here is derived from an EMBL/GenBank/DDBJ whole genome shotgun (WGS) entry which is preliminary data.</text>
</comment>
<dbReference type="OrthoDB" id="10346749at2759"/>
<evidence type="ECO:0000313" key="3">
    <source>
        <dbReference type="Proteomes" id="UP000192247"/>
    </source>
</evidence>
<gene>
    <name evidence="2" type="ORF">BIW11_07546</name>
</gene>
<feature type="transmembrane region" description="Helical" evidence="1">
    <location>
        <begin position="96"/>
        <end position="115"/>
    </location>
</feature>
<dbReference type="Proteomes" id="UP000192247">
    <property type="component" value="Unassembled WGS sequence"/>
</dbReference>
<dbReference type="InParanoid" id="A0A1V9XTL4"/>
<keyword evidence="1" id="KW-0812">Transmembrane</keyword>
<proteinExistence type="predicted"/>
<keyword evidence="3" id="KW-1185">Reference proteome</keyword>
<feature type="transmembrane region" description="Helical" evidence="1">
    <location>
        <begin position="32"/>
        <end position="54"/>
    </location>
</feature>
<name>A0A1V9XTL4_9ACAR</name>
<sequence>MPNTRCTSGSTCVLGVVLFSLAYRLEGDPAMWMRMTAFLFYANGALILISLLLSGGGTEGTFYFKVYHFVALVLYIGLPVWSILNQDKSNDKTNYWGTIALSFLAALIHGTHGVFNLRA</sequence>
<evidence type="ECO:0000256" key="1">
    <source>
        <dbReference type="SAM" id="Phobius"/>
    </source>
</evidence>
<feature type="transmembrane region" description="Helical" evidence="1">
    <location>
        <begin position="66"/>
        <end position="84"/>
    </location>
</feature>
<organism evidence="2 3">
    <name type="scientific">Tropilaelaps mercedesae</name>
    <dbReference type="NCBI Taxonomy" id="418985"/>
    <lineage>
        <taxon>Eukaryota</taxon>
        <taxon>Metazoa</taxon>
        <taxon>Ecdysozoa</taxon>
        <taxon>Arthropoda</taxon>
        <taxon>Chelicerata</taxon>
        <taxon>Arachnida</taxon>
        <taxon>Acari</taxon>
        <taxon>Parasitiformes</taxon>
        <taxon>Mesostigmata</taxon>
        <taxon>Gamasina</taxon>
        <taxon>Dermanyssoidea</taxon>
        <taxon>Laelapidae</taxon>
        <taxon>Tropilaelaps</taxon>
    </lineage>
</organism>
<protein>
    <submittedName>
        <fullName evidence="2">Uncharacterized protein</fullName>
    </submittedName>
</protein>
<dbReference type="AlphaFoldDB" id="A0A1V9XTL4"/>